<dbReference type="EMBL" id="PTPZ01000007">
    <property type="protein sequence ID" value="PPZ90887.1"/>
    <property type="molecule type" value="Genomic_DNA"/>
</dbReference>
<dbReference type="Gene3D" id="1.20.1260.10">
    <property type="match status" value="1"/>
</dbReference>
<evidence type="ECO:0000313" key="2">
    <source>
        <dbReference type="Proteomes" id="UP000238565"/>
    </source>
</evidence>
<organism evidence="1 2">
    <name type="scientific">Cloacibacterium normanense</name>
    <dbReference type="NCBI Taxonomy" id="237258"/>
    <lineage>
        <taxon>Bacteria</taxon>
        <taxon>Pseudomonadati</taxon>
        <taxon>Bacteroidota</taxon>
        <taxon>Flavobacteriia</taxon>
        <taxon>Flavobacteriales</taxon>
        <taxon>Weeksellaceae</taxon>
    </lineage>
</organism>
<dbReference type="InterPro" id="IPR052703">
    <property type="entry name" value="Aromatic_CoA_ox/epox"/>
</dbReference>
<dbReference type="Pfam" id="PF05138">
    <property type="entry name" value="PaaA_PaaC"/>
    <property type="match status" value="1"/>
</dbReference>
<name>A0A2S7I2U2_9FLAO</name>
<dbReference type="InterPro" id="IPR011882">
    <property type="entry name" value="PaaC"/>
</dbReference>
<dbReference type="GO" id="GO:0005829">
    <property type="term" value="C:cytosol"/>
    <property type="evidence" value="ECO:0007669"/>
    <property type="project" value="TreeGrafter"/>
</dbReference>
<gene>
    <name evidence="1" type="primary">paaI</name>
    <name evidence="1" type="ORF">C3729_10720</name>
</gene>
<dbReference type="InterPro" id="IPR012347">
    <property type="entry name" value="Ferritin-like"/>
</dbReference>
<dbReference type="InterPro" id="IPR007814">
    <property type="entry name" value="PaaA_PaaC"/>
</dbReference>
<dbReference type="AlphaFoldDB" id="A0A2S7I2U2"/>
<accession>A0A2S7I2U2</accession>
<reference evidence="1 2" key="1">
    <citation type="submission" date="2018-02" db="EMBL/GenBank/DDBJ databases">
        <title>Draft genome sequence of bacterial isolates from marine environment.</title>
        <authorList>
            <person name="Singh S.K."/>
            <person name="Hill R."/>
            <person name="Major S."/>
            <person name="Cai H."/>
            <person name="Li Y."/>
        </authorList>
    </citation>
    <scope>NUCLEOTIDE SEQUENCE [LARGE SCALE GENOMIC DNA]</scope>
    <source>
        <strain evidence="1 2">IMET F</strain>
    </source>
</reference>
<evidence type="ECO:0000313" key="1">
    <source>
        <dbReference type="EMBL" id="PPZ90887.1"/>
    </source>
</evidence>
<dbReference type="NCBIfam" id="TIGR02158">
    <property type="entry name" value="PA_CoA_Oxy3"/>
    <property type="match status" value="1"/>
</dbReference>
<dbReference type="Proteomes" id="UP000238565">
    <property type="component" value="Unassembled WGS sequence"/>
</dbReference>
<comment type="caution">
    <text evidence="1">The sequence shown here is derived from an EMBL/GenBank/DDBJ whole genome shotgun (WGS) entry which is preliminary data.</text>
</comment>
<dbReference type="SUPFAM" id="SSF47240">
    <property type="entry name" value="Ferritin-like"/>
    <property type="match status" value="1"/>
</dbReference>
<sequence>MPKADSRKPKAKIMKNYLLKLADDSLIMGQRLAEWCGKGPYLEEDIAIINIALDQLGQANNFYNLAANLFNDGRTADDFAMLRVEKEYLNAQLLELPNGDYANTIMKAYFFAVYQNLLYENLSNSADEELRAIAQKSLKEVKYHYTHTETWMRIFAQGTEESRKRIEAALENLWEYTGGLFDEVEEEENLVALNLIPASKQLHEEWKAKIAEDFAKFGLEVPASEFMQKGSRKGIHTEYFGYILCELQYMQRTYPNCVW</sequence>
<dbReference type="PANTHER" id="PTHR30458">
    <property type="entry name" value="PHENYLACETIC ACID DEGRADATION PROTEIN PAA"/>
    <property type="match status" value="1"/>
</dbReference>
<dbReference type="PIRSF" id="PIRSF037834">
    <property type="entry name" value="PA_CoA_Oase3"/>
    <property type="match status" value="1"/>
</dbReference>
<dbReference type="PANTHER" id="PTHR30458:SF0">
    <property type="entry name" value="1,2-PHENYLACETYL-COA EPOXIDASE, SUBUNIT C"/>
    <property type="match status" value="1"/>
</dbReference>
<proteinExistence type="predicted"/>
<protein>
    <submittedName>
        <fullName evidence="1">Phenylacetate-CoA oxygenase subunit PaaI</fullName>
    </submittedName>
</protein>
<dbReference type="InterPro" id="IPR009078">
    <property type="entry name" value="Ferritin-like_SF"/>
</dbReference>
<dbReference type="GO" id="GO:0010124">
    <property type="term" value="P:phenylacetate catabolic process"/>
    <property type="evidence" value="ECO:0007669"/>
    <property type="project" value="InterPro"/>
</dbReference>